<keyword evidence="3" id="KW-1185">Reference proteome</keyword>
<dbReference type="RefSeq" id="WP_190787515.1">
    <property type="nucleotide sequence ID" value="NZ_JACXLC010000001.1"/>
</dbReference>
<gene>
    <name evidence="2" type="ORF">IB285_07075</name>
</gene>
<keyword evidence="1" id="KW-0812">Transmembrane</keyword>
<dbReference type="Proteomes" id="UP000635384">
    <property type="component" value="Unassembled WGS sequence"/>
</dbReference>
<dbReference type="InterPro" id="IPR021265">
    <property type="entry name" value="DUF2842"/>
</dbReference>
<evidence type="ECO:0000313" key="2">
    <source>
        <dbReference type="EMBL" id="MBD2842020.1"/>
    </source>
</evidence>
<feature type="transmembrane region" description="Helical" evidence="1">
    <location>
        <begin position="12"/>
        <end position="32"/>
    </location>
</feature>
<organism evidence="2 3">
    <name type="scientific">Erythrobacter rubeus</name>
    <dbReference type="NCBI Taxonomy" id="2760803"/>
    <lineage>
        <taxon>Bacteria</taxon>
        <taxon>Pseudomonadati</taxon>
        <taxon>Pseudomonadota</taxon>
        <taxon>Alphaproteobacteria</taxon>
        <taxon>Sphingomonadales</taxon>
        <taxon>Erythrobacteraceae</taxon>
        <taxon>Erythrobacter/Porphyrobacter group</taxon>
        <taxon>Erythrobacter</taxon>
    </lineage>
</organism>
<sequence>MRETPTWRIPAGIIGLFVFLIAYGVIIARYAPDIIGGWPGWAQTVIYLVLGLIWLLPLRRFLIWMETGRWSPPAEPGPDAS</sequence>
<feature type="transmembrane region" description="Helical" evidence="1">
    <location>
        <begin position="38"/>
        <end position="56"/>
    </location>
</feature>
<comment type="caution">
    <text evidence="2">The sequence shown here is derived from an EMBL/GenBank/DDBJ whole genome shotgun (WGS) entry which is preliminary data.</text>
</comment>
<reference evidence="2 3" key="1">
    <citation type="submission" date="2020-09" db="EMBL/GenBank/DDBJ databases">
        <authorList>
            <person name="Yoon J.-W."/>
        </authorList>
    </citation>
    <scope>NUCLEOTIDE SEQUENCE [LARGE SCALE GENOMIC DNA]</scope>
    <source>
        <strain evidence="2 3">KMU-140</strain>
    </source>
</reference>
<proteinExistence type="predicted"/>
<dbReference type="EMBL" id="JACXLC010000001">
    <property type="protein sequence ID" value="MBD2842020.1"/>
    <property type="molecule type" value="Genomic_DNA"/>
</dbReference>
<keyword evidence="1" id="KW-0472">Membrane</keyword>
<dbReference type="Pfam" id="PF11003">
    <property type="entry name" value="DUF2842"/>
    <property type="match status" value="1"/>
</dbReference>
<evidence type="ECO:0000313" key="3">
    <source>
        <dbReference type="Proteomes" id="UP000635384"/>
    </source>
</evidence>
<evidence type="ECO:0000256" key="1">
    <source>
        <dbReference type="SAM" id="Phobius"/>
    </source>
</evidence>
<accession>A0ABR8KN58</accession>
<name>A0ABR8KN58_9SPHN</name>
<protein>
    <submittedName>
        <fullName evidence="2">DUF2842 domain-containing protein</fullName>
    </submittedName>
</protein>
<keyword evidence="1" id="KW-1133">Transmembrane helix</keyword>